<dbReference type="InterPro" id="IPR013078">
    <property type="entry name" value="His_Pase_superF_clade-1"/>
</dbReference>
<accession>A0ABY3WBM0</accession>
<dbReference type="EMBL" id="CP093326">
    <property type="protein sequence ID" value="UNK45124.1"/>
    <property type="molecule type" value="Genomic_DNA"/>
</dbReference>
<proteinExistence type="predicted"/>
<dbReference type="Pfam" id="PF00300">
    <property type="entry name" value="His_Phos_1"/>
    <property type="match status" value="1"/>
</dbReference>
<sequence>MLALVRHGQTDWNAAGRLQGHTDVPLNSLGRQQAYDAGASLSAGGWDVLVSSPLVRAVETAQIIGSQVGLELAETLPELLERDYGGIEGTVLRGMDRPHIDELMRQAEPEVDVAVRGIAGLQALLRTYPEQNIIAVAHGTILRLTLNTLHGTPRDYILNGEAVELDPNVVLGYRPDPDQLAATRS</sequence>
<dbReference type="PROSITE" id="PS00175">
    <property type="entry name" value="PG_MUTASE"/>
    <property type="match status" value="1"/>
</dbReference>
<dbReference type="Proteomes" id="UP000829069">
    <property type="component" value="Chromosome"/>
</dbReference>
<evidence type="ECO:0000313" key="1">
    <source>
        <dbReference type="EMBL" id="UNK45124.1"/>
    </source>
</evidence>
<dbReference type="SMART" id="SM00855">
    <property type="entry name" value="PGAM"/>
    <property type="match status" value="1"/>
</dbReference>
<dbReference type="SUPFAM" id="SSF53254">
    <property type="entry name" value="Phosphoglycerate mutase-like"/>
    <property type="match status" value="1"/>
</dbReference>
<gene>
    <name evidence="1" type="ORF">MNQ99_14425</name>
</gene>
<organism evidence="1 2">
    <name type="scientific">Arthrobacter sulfonylureivorans</name>
    <dbReference type="NCBI Taxonomy" id="2486855"/>
    <lineage>
        <taxon>Bacteria</taxon>
        <taxon>Bacillati</taxon>
        <taxon>Actinomycetota</taxon>
        <taxon>Actinomycetes</taxon>
        <taxon>Micrococcales</taxon>
        <taxon>Micrococcaceae</taxon>
        <taxon>Arthrobacter</taxon>
    </lineage>
</organism>
<dbReference type="InterPro" id="IPR050275">
    <property type="entry name" value="PGM_Phosphatase"/>
</dbReference>
<protein>
    <submittedName>
        <fullName evidence="1">Histidine phosphatase family protein</fullName>
    </submittedName>
</protein>
<dbReference type="Gene3D" id="3.40.50.1240">
    <property type="entry name" value="Phosphoglycerate mutase-like"/>
    <property type="match status" value="1"/>
</dbReference>
<reference evidence="1 2" key="1">
    <citation type="submission" date="2022-03" db="EMBL/GenBank/DDBJ databases">
        <title>Isotopic signatures of nitrous oxide derived from detoxification processes.</title>
        <authorList>
            <person name="Behrendt U."/>
            <person name="Buchen C."/>
            <person name="Well R."/>
            <person name="Ulrich A."/>
            <person name="Rohe L."/>
            <person name="Kolb S."/>
            <person name="Schloter M."/>
            <person name="Horn M.A."/>
            <person name="Augustin J."/>
        </authorList>
    </citation>
    <scope>NUCLEOTIDE SEQUENCE [LARGE SCALE GENOMIC DNA]</scope>
    <source>
        <strain evidence="1 2">S4-C24</strain>
    </source>
</reference>
<dbReference type="InterPro" id="IPR001345">
    <property type="entry name" value="PG/BPGM_mutase_AS"/>
</dbReference>
<name>A0ABY3WBM0_9MICC</name>
<dbReference type="InterPro" id="IPR029033">
    <property type="entry name" value="His_PPase_superfam"/>
</dbReference>
<dbReference type="CDD" id="cd07067">
    <property type="entry name" value="HP_PGM_like"/>
    <property type="match status" value="1"/>
</dbReference>
<dbReference type="PANTHER" id="PTHR48100:SF44">
    <property type="entry name" value="PHOSPHATASE C1620.13-RELATED"/>
    <property type="match status" value="1"/>
</dbReference>
<dbReference type="PANTHER" id="PTHR48100">
    <property type="entry name" value="BROAD-SPECIFICITY PHOSPHATASE YOR283W-RELATED"/>
    <property type="match status" value="1"/>
</dbReference>
<keyword evidence="2" id="KW-1185">Reference proteome</keyword>
<dbReference type="RefSeq" id="WP_241913403.1">
    <property type="nucleotide sequence ID" value="NZ_CP093326.1"/>
</dbReference>
<evidence type="ECO:0000313" key="2">
    <source>
        <dbReference type="Proteomes" id="UP000829069"/>
    </source>
</evidence>